<keyword evidence="4" id="KW-1185">Reference proteome</keyword>
<feature type="region of interest" description="Disordered" evidence="1">
    <location>
        <begin position="209"/>
        <end position="245"/>
    </location>
</feature>
<name>A0AAV5M8N6_9ROSI</name>
<evidence type="ECO:0000256" key="1">
    <source>
        <dbReference type="SAM" id="MobiDB-lite"/>
    </source>
</evidence>
<evidence type="ECO:0000313" key="3">
    <source>
        <dbReference type="EMBL" id="GKV46174.1"/>
    </source>
</evidence>
<feature type="compositionally biased region" description="Polar residues" evidence="1">
    <location>
        <begin position="221"/>
        <end position="239"/>
    </location>
</feature>
<dbReference type="Proteomes" id="UP001054252">
    <property type="component" value="Unassembled WGS sequence"/>
</dbReference>
<feature type="region of interest" description="Disordered" evidence="1">
    <location>
        <begin position="83"/>
        <end position="120"/>
    </location>
</feature>
<organism evidence="3 4">
    <name type="scientific">Rubroshorea leprosula</name>
    <dbReference type="NCBI Taxonomy" id="152421"/>
    <lineage>
        <taxon>Eukaryota</taxon>
        <taxon>Viridiplantae</taxon>
        <taxon>Streptophyta</taxon>
        <taxon>Embryophyta</taxon>
        <taxon>Tracheophyta</taxon>
        <taxon>Spermatophyta</taxon>
        <taxon>Magnoliopsida</taxon>
        <taxon>eudicotyledons</taxon>
        <taxon>Gunneridae</taxon>
        <taxon>Pentapetalae</taxon>
        <taxon>rosids</taxon>
        <taxon>malvids</taxon>
        <taxon>Malvales</taxon>
        <taxon>Dipterocarpaceae</taxon>
        <taxon>Rubroshorea</taxon>
    </lineage>
</organism>
<dbReference type="PANTHER" id="PTHR34188:SF20">
    <property type="entry name" value="PROTEIN, PUTATIVE-RELATED"/>
    <property type="match status" value="1"/>
</dbReference>
<keyword evidence="2" id="KW-0812">Transmembrane</keyword>
<comment type="caution">
    <text evidence="3">The sequence shown here is derived from an EMBL/GenBank/DDBJ whole genome shotgun (WGS) entry which is preliminary data.</text>
</comment>
<dbReference type="AlphaFoldDB" id="A0AAV5M8N6"/>
<feature type="transmembrane region" description="Helical" evidence="2">
    <location>
        <begin position="162"/>
        <end position="180"/>
    </location>
</feature>
<evidence type="ECO:0008006" key="5">
    <source>
        <dbReference type="Google" id="ProtNLM"/>
    </source>
</evidence>
<gene>
    <name evidence="3" type="ORF">SLEP1_g53180</name>
</gene>
<reference evidence="3 4" key="1">
    <citation type="journal article" date="2021" name="Commun. Biol.">
        <title>The genome of Shorea leprosula (Dipterocarpaceae) highlights the ecological relevance of drought in aseasonal tropical rainforests.</title>
        <authorList>
            <person name="Ng K.K.S."/>
            <person name="Kobayashi M.J."/>
            <person name="Fawcett J.A."/>
            <person name="Hatakeyama M."/>
            <person name="Paape T."/>
            <person name="Ng C.H."/>
            <person name="Ang C.C."/>
            <person name="Tnah L.H."/>
            <person name="Lee C.T."/>
            <person name="Nishiyama T."/>
            <person name="Sese J."/>
            <person name="O'Brien M.J."/>
            <person name="Copetti D."/>
            <person name="Mohd Noor M.I."/>
            <person name="Ong R.C."/>
            <person name="Putra M."/>
            <person name="Sireger I.Z."/>
            <person name="Indrioko S."/>
            <person name="Kosugi Y."/>
            <person name="Izuno A."/>
            <person name="Isagi Y."/>
            <person name="Lee S.L."/>
            <person name="Shimizu K.K."/>
        </authorList>
    </citation>
    <scope>NUCLEOTIDE SEQUENCE [LARGE SCALE GENOMIC DNA]</scope>
    <source>
        <strain evidence="3">214</strain>
    </source>
</reference>
<dbReference type="EMBL" id="BPVZ01000204">
    <property type="protein sequence ID" value="GKV46174.1"/>
    <property type="molecule type" value="Genomic_DNA"/>
</dbReference>
<feature type="compositionally biased region" description="Basic and acidic residues" evidence="1">
    <location>
        <begin position="84"/>
        <end position="100"/>
    </location>
</feature>
<sequence>MGHIAPRFLCSEVDLEKGDRGSSVEDSSKSPVLGVKKHEISLLSKVYSHYIEGSEGRVSLSSNELNSSGVLAENVKVVMSMNMDGKKSNEEKKVVNEKHQKTSNKKSPKPPRPPRAPSLDAADLKLIRELSELARLKRARIERMKALKNMKAAKPSSSNNNVFAMVFTIIFCLVILFQGMSSRSTHVNMQGSPLPTGATDRSLISMQYIGNPPASDLNEPKSASPNLVVQVPGSNSQKQPRMFAG</sequence>
<evidence type="ECO:0000256" key="2">
    <source>
        <dbReference type="SAM" id="Phobius"/>
    </source>
</evidence>
<accession>A0AAV5M8N6</accession>
<proteinExistence type="predicted"/>
<evidence type="ECO:0000313" key="4">
    <source>
        <dbReference type="Proteomes" id="UP001054252"/>
    </source>
</evidence>
<keyword evidence="2" id="KW-0472">Membrane</keyword>
<keyword evidence="2" id="KW-1133">Transmembrane helix</keyword>
<protein>
    <recommendedName>
        <fullName evidence="5">Transmembrane protein</fullName>
    </recommendedName>
</protein>
<dbReference type="PANTHER" id="PTHR34188">
    <property type="entry name" value="OS01G0299500 PROTEIN"/>
    <property type="match status" value="1"/>
</dbReference>